<name>A0A2Z2H9A2_9GAMM</name>
<sequence>MPAFACPLAVVLIFEVLQDVQRGQVPLCFQQGRLHTLKDILQIDVKCSYVKGRQRRQGYLVFMHHRHRLAQREVRMPLALFLEGHLTLAQGDRLHRLTRSEATAFHIGK</sequence>
<dbReference type="Proteomes" id="UP000250025">
    <property type="component" value="Chromosome"/>
</dbReference>
<evidence type="ECO:0000313" key="2">
    <source>
        <dbReference type="Proteomes" id="UP000250025"/>
    </source>
</evidence>
<reference evidence="1 2" key="1">
    <citation type="journal article" date="2017" name="Int. J. Syst. Evol. Microbiol.">
        <title>Kushneria konosiri sp. nov., isolated from the Korean salt-fermented seafood Daemi-jeot.</title>
        <authorList>
            <person name="Yun J.H."/>
            <person name="Park S.K."/>
            <person name="Lee J.Y."/>
            <person name="Jung M.J."/>
            <person name="Bae J.W."/>
        </authorList>
    </citation>
    <scope>NUCLEOTIDE SEQUENCE [LARGE SCALE GENOMIC DNA]</scope>
    <source>
        <strain evidence="1 2">X49</strain>
    </source>
</reference>
<accession>A0A2Z2H9A2</accession>
<dbReference type="AlphaFoldDB" id="A0A2Z2H9A2"/>
<organism evidence="1 2">
    <name type="scientific">Kushneria konosiri</name>
    <dbReference type="NCBI Taxonomy" id="698828"/>
    <lineage>
        <taxon>Bacteria</taxon>
        <taxon>Pseudomonadati</taxon>
        <taxon>Pseudomonadota</taxon>
        <taxon>Gammaproteobacteria</taxon>
        <taxon>Oceanospirillales</taxon>
        <taxon>Halomonadaceae</taxon>
        <taxon>Kushneria</taxon>
    </lineage>
</organism>
<proteinExistence type="predicted"/>
<dbReference type="KEGG" id="kus:B9G99_12265"/>
<keyword evidence="2" id="KW-1185">Reference proteome</keyword>
<gene>
    <name evidence="1" type="ORF">B9G99_12265</name>
</gene>
<dbReference type="EMBL" id="CP021323">
    <property type="protein sequence ID" value="ARS53536.1"/>
    <property type="molecule type" value="Genomic_DNA"/>
</dbReference>
<evidence type="ECO:0000313" key="1">
    <source>
        <dbReference type="EMBL" id="ARS53536.1"/>
    </source>
</evidence>
<protein>
    <submittedName>
        <fullName evidence="1">Uncharacterized protein</fullName>
    </submittedName>
</protein>